<keyword evidence="2" id="KW-0732">Signal</keyword>
<evidence type="ECO:0000313" key="4">
    <source>
        <dbReference type="Proteomes" id="UP000660668"/>
    </source>
</evidence>
<feature type="region of interest" description="Disordered" evidence="1">
    <location>
        <begin position="35"/>
        <end position="164"/>
    </location>
</feature>
<proteinExistence type="predicted"/>
<comment type="caution">
    <text evidence="3">The sequence shown here is derived from an EMBL/GenBank/DDBJ whole genome shotgun (WGS) entry which is preliminary data.</text>
</comment>
<dbReference type="Proteomes" id="UP000660668">
    <property type="component" value="Unassembled WGS sequence"/>
</dbReference>
<dbReference type="RefSeq" id="WP_194694566.1">
    <property type="nucleotide sequence ID" value="NZ_JADKPO010000001.1"/>
</dbReference>
<organism evidence="3 4">
    <name type="scientific">Nocardioides agariphilus</name>
    <dbReference type="NCBI Taxonomy" id="433664"/>
    <lineage>
        <taxon>Bacteria</taxon>
        <taxon>Bacillati</taxon>
        <taxon>Actinomycetota</taxon>
        <taxon>Actinomycetes</taxon>
        <taxon>Propionibacteriales</taxon>
        <taxon>Nocardioidaceae</taxon>
        <taxon>Nocardioides</taxon>
    </lineage>
</organism>
<feature type="signal peptide" evidence="2">
    <location>
        <begin position="1"/>
        <end position="26"/>
    </location>
</feature>
<feature type="compositionally biased region" description="Basic and acidic residues" evidence="1">
    <location>
        <begin position="60"/>
        <end position="82"/>
    </location>
</feature>
<dbReference type="EMBL" id="JADKPO010000001">
    <property type="protein sequence ID" value="MBF4766441.1"/>
    <property type="molecule type" value="Genomic_DNA"/>
</dbReference>
<feature type="chain" id="PRO_5038001399" evidence="2">
    <location>
        <begin position="27"/>
        <end position="164"/>
    </location>
</feature>
<protein>
    <submittedName>
        <fullName evidence="3">Uncharacterized protein</fullName>
    </submittedName>
</protein>
<keyword evidence="4" id="KW-1185">Reference proteome</keyword>
<dbReference type="AlphaFoldDB" id="A0A930VIW5"/>
<evidence type="ECO:0000256" key="2">
    <source>
        <dbReference type="SAM" id="SignalP"/>
    </source>
</evidence>
<gene>
    <name evidence="3" type="ORF">ISU10_01515</name>
</gene>
<evidence type="ECO:0000313" key="3">
    <source>
        <dbReference type="EMBL" id="MBF4766441.1"/>
    </source>
</evidence>
<sequence>MQRSTIRRAIGLGSAIALLGFGGAYAVGSTVAGNAAPVDETGKPDVVPVGPAALPSQAADRAEQAIAERGRDAHAQGPKDDATTEAADETTDETTDDTTDESGDESGDENEGSGPGYGPGVHAGPHGDYGPEVHPDSTNHPSADDHPDSESHPDTTNHPGGQPD</sequence>
<accession>A0A930VIW5</accession>
<name>A0A930VIW5_9ACTN</name>
<reference evidence="3" key="1">
    <citation type="submission" date="2020-11" db="EMBL/GenBank/DDBJ databases">
        <title>Nocardioides cynanchi sp. nov., isolated from soil of rhizosphere of Cynanchum wilfordii.</title>
        <authorList>
            <person name="Lee J.-S."/>
            <person name="Suh M.K."/>
            <person name="Kim J.-S."/>
        </authorList>
    </citation>
    <scope>NUCLEOTIDE SEQUENCE</scope>
    <source>
        <strain evidence="3">KCTC 19276</strain>
    </source>
</reference>
<evidence type="ECO:0000256" key="1">
    <source>
        <dbReference type="SAM" id="MobiDB-lite"/>
    </source>
</evidence>
<feature type="compositionally biased region" description="Basic and acidic residues" evidence="1">
    <location>
        <begin position="129"/>
        <end position="155"/>
    </location>
</feature>
<feature type="compositionally biased region" description="Acidic residues" evidence="1">
    <location>
        <begin position="86"/>
        <end position="111"/>
    </location>
</feature>